<organism evidence="3 4">
    <name type="scientific">Candidatus Desantisbacteria bacterium CG_4_10_14_0_8_um_filter_48_22</name>
    <dbReference type="NCBI Taxonomy" id="1974543"/>
    <lineage>
        <taxon>Bacteria</taxon>
        <taxon>Candidatus Desantisiibacteriota</taxon>
    </lineage>
</organism>
<dbReference type="Proteomes" id="UP000229307">
    <property type="component" value="Unassembled WGS sequence"/>
</dbReference>
<evidence type="ECO:0000313" key="4">
    <source>
        <dbReference type="Proteomes" id="UP000229307"/>
    </source>
</evidence>
<protein>
    <submittedName>
        <fullName evidence="3">GTP-binding protein</fullName>
    </submittedName>
</protein>
<dbReference type="AlphaFoldDB" id="A0A2M7SF31"/>
<feature type="signal peptide" evidence="1">
    <location>
        <begin position="1"/>
        <end position="24"/>
    </location>
</feature>
<proteinExistence type="predicted"/>
<evidence type="ECO:0000259" key="2">
    <source>
        <dbReference type="Pfam" id="PF13200"/>
    </source>
</evidence>
<dbReference type="InterPro" id="IPR017853">
    <property type="entry name" value="GH"/>
</dbReference>
<name>A0A2M7SF31_9BACT</name>
<sequence length="426" mass="48722">MRSNQRVLLAYLILCVTAAFCNRACGEISSKDIEYKIYLYPSDEAQPPKRARIRRVASVPPSVKTVDYSVYTGLGSIYTDTFPIRGLHVTSWAASSLVSFNRLVGLVNRTELNALVLDLKEAEGRIAYDSRLDIAKELGTLEPIVSNIDGLITIMRENRIFPIARICVFKDTLLAHKKPEWAVKNKSGNIWQDKKGQSWLDQYNREVWDYIVMIAEEAAQRGFREIQFDYVRFPSDGQISDCVFPAKANFGETISPARVIRRFLEYAKNRLKPYGVAISADLFGLTCSSLDDLNIGQVIEEVAKEVNYVCPMTYPSHYYRGMYNLQVPEAEPYKTVFTSMKDVRVKLGDTNPCGIRPWLQDFSLKVKYNAFEVQEQIRAVYENGISEWLLWNPRCVYTEEVLRPESERKAVAKKIPNGETLTKRIE</sequence>
<dbReference type="Pfam" id="PF13200">
    <property type="entry name" value="DUF4015"/>
    <property type="match status" value="1"/>
</dbReference>
<accession>A0A2M7SF31</accession>
<reference evidence="4" key="1">
    <citation type="submission" date="2017-09" db="EMBL/GenBank/DDBJ databases">
        <title>Depth-based differentiation of microbial function through sediment-hosted aquifers and enrichment of novel symbionts in the deep terrestrial subsurface.</title>
        <authorList>
            <person name="Probst A.J."/>
            <person name="Ladd B."/>
            <person name="Jarett J.K."/>
            <person name="Geller-Mcgrath D.E."/>
            <person name="Sieber C.M.K."/>
            <person name="Emerson J.B."/>
            <person name="Anantharaman K."/>
            <person name="Thomas B.C."/>
            <person name="Malmstrom R."/>
            <person name="Stieglmeier M."/>
            <person name="Klingl A."/>
            <person name="Woyke T."/>
            <person name="Ryan C.M."/>
            <person name="Banfield J.F."/>
        </authorList>
    </citation>
    <scope>NUCLEOTIDE SEQUENCE [LARGE SCALE GENOMIC DNA]</scope>
</reference>
<dbReference type="InterPro" id="IPR025275">
    <property type="entry name" value="DUF4015"/>
</dbReference>
<comment type="caution">
    <text evidence="3">The sequence shown here is derived from an EMBL/GenBank/DDBJ whole genome shotgun (WGS) entry which is preliminary data.</text>
</comment>
<feature type="domain" description="DUF4015" evidence="2">
    <location>
        <begin position="86"/>
        <end position="397"/>
    </location>
</feature>
<dbReference type="Gene3D" id="3.20.20.80">
    <property type="entry name" value="Glycosidases"/>
    <property type="match status" value="1"/>
</dbReference>
<gene>
    <name evidence="3" type="ORF">COY52_00850</name>
</gene>
<evidence type="ECO:0000313" key="3">
    <source>
        <dbReference type="EMBL" id="PIZ18142.1"/>
    </source>
</evidence>
<keyword evidence="1" id="KW-0732">Signal</keyword>
<evidence type="ECO:0000256" key="1">
    <source>
        <dbReference type="SAM" id="SignalP"/>
    </source>
</evidence>
<dbReference type="SUPFAM" id="SSF51445">
    <property type="entry name" value="(Trans)glycosidases"/>
    <property type="match status" value="1"/>
</dbReference>
<feature type="chain" id="PRO_5014798982" evidence="1">
    <location>
        <begin position="25"/>
        <end position="426"/>
    </location>
</feature>
<dbReference type="EMBL" id="PFMR01000031">
    <property type="protein sequence ID" value="PIZ18142.1"/>
    <property type="molecule type" value="Genomic_DNA"/>
</dbReference>